<dbReference type="InterPro" id="IPR003591">
    <property type="entry name" value="Leu-rich_rpt_typical-subtyp"/>
</dbReference>
<dbReference type="InterPro" id="IPR000483">
    <property type="entry name" value="Cys-rich_flank_reg_C"/>
</dbReference>
<dbReference type="PANTHER" id="PTHR24365:SF541">
    <property type="entry name" value="PROTEIN TOLL-RELATED"/>
    <property type="match status" value="1"/>
</dbReference>
<keyword evidence="7 13" id="KW-1133">Transmembrane helix</keyword>
<dbReference type="SMART" id="SM00255">
    <property type="entry name" value="TIR"/>
    <property type="match status" value="1"/>
</dbReference>
<dbReference type="SUPFAM" id="SSF52058">
    <property type="entry name" value="L domain-like"/>
    <property type="match status" value="3"/>
</dbReference>
<evidence type="ECO:0000256" key="11">
    <source>
        <dbReference type="ARBA" id="ARBA00023180"/>
    </source>
</evidence>
<feature type="transmembrane region" description="Helical" evidence="13">
    <location>
        <begin position="986"/>
        <end position="1007"/>
    </location>
</feature>
<evidence type="ECO:0000259" key="14">
    <source>
        <dbReference type="PROSITE" id="PS50104"/>
    </source>
</evidence>
<dbReference type="PRINTS" id="PR01537">
    <property type="entry name" value="INTRLKN1R1F"/>
</dbReference>
<dbReference type="GO" id="GO:0007165">
    <property type="term" value="P:signal transduction"/>
    <property type="evidence" value="ECO:0007669"/>
    <property type="project" value="InterPro"/>
</dbReference>
<dbReference type="FunFam" id="3.80.10.10:FF:000082">
    <property type="entry name" value="Leucine-rich repeat-containing 24"/>
    <property type="match status" value="1"/>
</dbReference>
<organism evidence="15 16">
    <name type="scientific">Lymnaea stagnalis</name>
    <name type="common">Great pond snail</name>
    <name type="synonym">Helix stagnalis</name>
    <dbReference type="NCBI Taxonomy" id="6523"/>
    <lineage>
        <taxon>Eukaryota</taxon>
        <taxon>Metazoa</taxon>
        <taxon>Spiralia</taxon>
        <taxon>Lophotrochozoa</taxon>
        <taxon>Mollusca</taxon>
        <taxon>Gastropoda</taxon>
        <taxon>Heterobranchia</taxon>
        <taxon>Euthyneura</taxon>
        <taxon>Panpulmonata</taxon>
        <taxon>Hygrophila</taxon>
        <taxon>Lymnaeoidea</taxon>
        <taxon>Lymnaeidae</taxon>
        <taxon>Lymnaea</taxon>
    </lineage>
</organism>
<evidence type="ECO:0000256" key="12">
    <source>
        <dbReference type="SAM" id="MobiDB-lite"/>
    </source>
</evidence>
<evidence type="ECO:0000256" key="9">
    <source>
        <dbReference type="ARBA" id="ARBA00023136"/>
    </source>
</evidence>
<evidence type="ECO:0000256" key="4">
    <source>
        <dbReference type="ARBA" id="ARBA00022692"/>
    </source>
</evidence>
<dbReference type="Gene3D" id="3.80.10.10">
    <property type="entry name" value="Ribonuclease Inhibitor"/>
    <property type="match status" value="7"/>
</dbReference>
<comment type="subcellular location">
    <subcellularLocation>
        <location evidence="1">Membrane</location>
        <topology evidence="1">Single-pass type I membrane protein</topology>
    </subcellularLocation>
</comment>
<dbReference type="PROSITE" id="PS51450">
    <property type="entry name" value="LRR"/>
    <property type="match status" value="8"/>
</dbReference>
<dbReference type="PRINTS" id="PR00019">
    <property type="entry name" value="LEURICHRPT"/>
</dbReference>
<sequence>VAPTNTTVDPFLTYTCPNECVCYIVNDTVHMIYVNCTIQHFSPTFLPSRTLLNTISHPLTGYALFICAFSKINWNEEPPESSLWDGAFEKVINLKRLTFEKCAFKRLTRNAFRGLDHLNELVVSHATLKELGPDFLTDLKSLKKLEISYSGLRNFVPVCSMDRLEVLNLTGNHVTSFENLGVRCDSTPRMTIETLDVSNNLISDIPKWLSHSLPNLYYLYLSGNQISEYDSYEHPFENFNNLYLLDLSNNSFTEFETGLMKGCPNLRILSLSKNAVPNLSRGFFSPIPNLVVLELSEMGVDDSVWLEIEPMKQLRNLNLASNQLTTVNVTVTPQLSLEGLDLSHNKITRLPAELFQGNMTHLDLSYNRILALPSSTVGKLSLAQLDLSHNNISSLEVDALKRMDELTLLNVSFNDLTYILPKSFDSLEKLKHLDLANNKLAWLGGDLFTKTKQLVHLNMSHNDLQQIPLLNAAEFLHYVDVSYNRISSLVPSTLQDLRELTMVILSHNNLSSLPFRMFKGCEKLRMIDLSYNALKSLDSDIFKSAAKVTEIDLSNNELTATSDAFKDLGNLKVLKLSYNLITGIYRGPFPNSIEYLDLKNNKITQILAHTFKTFSNLRSVDLSGNKLTSISRSDMEIALNMVNSPLFILSYNPLVCDCKLGWLKEWLEGTLKDVGNLPNFQTSLNYGCESPFYSQKKPLNQLRREEFLCNYTKHCEESCVCCDYDACYCKYMCPGACQCYIGGDLHVHQVHCQSAGLLNIPTGLPEGATQLWLDGNAIETLQQYTFLALKHVMELYLNHSEIRAIQNNTFKGLKSVKALYLNDNKLTALQSVAFRGLDSLERLYLHNNDIFFINPQAFLSPPNLYLMDLSGNALITLSIDALWSFTNRSAEFGFKVRLSLSRNPLSCDPEFACKFLLFMQANNDFIEDISKIECIPSSTTDKTSHFSPGGVLLLDYQRELCSENQTSYANMSRNVSHSSSAKAETYALIAACVVIAFGLALLIVAYMNRNFLQVLCFTRFGLRVFKMAKAADDNERPYDAFISYSNKDEEFVIQQLAPRLENGDKKFKLCVHYRDFPVGACIAETIVRSVEASKRTILVVSDNFLDSEWCRFEFQTAHQQVLSERRNRVILILMHDLDSEKLDSTLKVYMRTRTYLKYDDPWFWEKLMFAMPDIRQRKQDETLRQPSIHGIEYMPQERQIPGQHQQGRVHIHGSGHRCETIHNDLYEIPILDSNSVHYQLANGSCGSTHTNSAFHNSDGSDTTSGYHNGSVSGSYGHYEEVGPGSSSVQSTPHRFVGAPPPVPLIPIEGFLPMVKVKNAYIYNL</sequence>
<comment type="caution">
    <text evidence="15">The sequence shown here is derived from an EMBL/GenBank/DDBJ whole genome shotgun (WGS) entry which is preliminary data.</text>
</comment>
<keyword evidence="9 13" id="KW-0472">Membrane</keyword>
<dbReference type="SMART" id="SM00365">
    <property type="entry name" value="LRR_SD22"/>
    <property type="match status" value="9"/>
</dbReference>
<dbReference type="PANTHER" id="PTHR24365">
    <property type="entry name" value="TOLL-LIKE RECEPTOR"/>
    <property type="match status" value="1"/>
</dbReference>
<evidence type="ECO:0000313" key="16">
    <source>
        <dbReference type="Proteomes" id="UP001497497"/>
    </source>
</evidence>
<dbReference type="Proteomes" id="UP001497497">
    <property type="component" value="Unassembled WGS sequence"/>
</dbReference>
<evidence type="ECO:0000256" key="8">
    <source>
        <dbReference type="ARBA" id="ARBA00023027"/>
    </source>
</evidence>
<dbReference type="Pfam" id="PF13306">
    <property type="entry name" value="LRR_5"/>
    <property type="match status" value="1"/>
</dbReference>
<keyword evidence="10" id="KW-0675">Receptor</keyword>
<accession>A0AAV2I9E6</accession>
<dbReference type="Gene3D" id="3.40.50.10140">
    <property type="entry name" value="Toll/interleukin-1 receptor homology (TIR) domain"/>
    <property type="match status" value="1"/>
</dbReference>
<name>A0AAV2I9E6_LYMST</name>
<feature type="region of interest" description="Disordered" evidence="12">
    <location>
        <begin position="1256"/>
        <end position="1293"/>
    </location>
</feature>
<keyword evidence="11" id="KW-0325">Glycoprotein</keyword>
<keyword evidence="16" id="KW-1185">Reference proteome</keyword>
<keyword evidence="8" id="KW-0520">NAD</keyword>
<dbReference type="SMART" id="SM00369">
    <property type="entry name" value="LRR_TYP"/>
    <property type="match status" value="22"/>
</dbReference>
<proteinExistence type="inferred from homology"/>
<dbReference type="InterPro" id="IPR032675">
    <property type="entry name" value="LRR_dom_sf"/>
</dbReference>
<dbReference type="InterPro" id="IPR035897">
    <property type="entry name" value="Toll_tir_struct_dom_sf"/>
</dbReference>
<dbReference type="InterPro" id="IPR001611">
    <property type="entry name" value="Leu-rich_rpt"/>
</dbReference>
<evidence type="ECO:0000256" key="5">
    <source>
        <dbReference type="ARBA" id="ARBA00022729"/>
    </source>
</evidence>
<dbReference type="EMBL" id="CAXITT010000414">
    <property type="protein sequence ID" value="CAL1541104.1"/>
    <property type="molecule type" value="Genomic_DNA"/>
</dbReference>
<evidence type="ECO:0000256" key="6">
    <source>
        <dbReference type="ARBA" id="ARBA00022737"/>
    </source>
</evidence>
<dbReference type="Pfam" id="PF01582">
    <property type="entry name" value="TIR"/>
    <property type="match status" value="1"/>
</dbReference>
<evidence type="ECO:0000256" key="3">
    <source>
        <dbReference type="ARBA" id="ARBA00022614"/>
    </source>
</evidence>
<dbReference type="SMART" id="SM00082">
    <property type="entry name" value="LRRCT"/>
    <property type="match status" value="1"/>
</dbReference>
<dbReference type="Pfam" id="PF13855">
    <property type="entry name" value="LRR_8"/>
    <property type="match status" value="6"/>
</dbReference>
<dbReference type="GO" id="GO:0038023">
    <property type="term" value="F:signaling receptor activity"/>
    <property type="evidence" value="ECO:0007669"/>
    <property type="project" value="TreeGrafter"/>
</dbReference>
<dbReference type="FunFam" id="3.40.50.10140:FF:000021">
    <property type="entry name" value="Toll receptor 13"/>
    <property type="match status" value="1"/>
</dbReference>
<evidence type="ECO:0000256" key="10">
    <source>
        <dbReference type="ARBA" id="ARBA00023170"/>
    </source>
</evidence>
<dbReference type="InterPro" id="IPR000157">
    <property type="entry name" value="TIR_dom"/>
</dbReference>
<feature type="domain" description="TIR" evidence="14">
    <location>
        <begin position="1036"/>
        <end position="1171"/>
    </location>
</feature>
<comment type="similarity">
    <text evidence="2">Belongs to the Toll-like receptor family.</text>
</comment>
<evidence type="ECO:0000256" key="13">
    <source>
        <dbReference type="SAM" id="Phobius"/>
    </source>
</evidence>
<dbReference type="SUPFAM" id="SSF52200">
    <property type="entry name" value="Toll/Interleukin receptor TIR domain"/>
    <property type="match status" value="1"/>
</dbReference>
<protein>
    <recommendedName>
        <fullName evidence="14">TIR domain-containing protein</fullName>
    </recommendedName>
</protein>
<evidence type="ECO:0000256" key="2">
    <source>
        <dbReference type="ARBA" id="ARBA00009634"/>
    </source>
</evidence>
<dbReference type="GO" id="GO:0005886">
    <property type="term" value="C:plasma membrane"/>
    <property type="evidence" value="ECO:0007669"/>
    <property type="project" value="TreeGrafter"/>
</dbReference>
<feature type="non-terminal residue" evidence="15">
    <location>
        <position position="1"/>
    </location>
</feature>
<evidence type="ECO:0000313" key="15">
    <source>
        <dbReference type="EMBL" id="CAL1541104.1"/>
    </source>
</evidence>
<keyword evidence="5" id="KW-0732">Signal</keyword>
<evidence type="ECO:0000256" key="1">
    <source>
        <dbReference type="ARBA" id="ARBA00004479"/>
    </source>
</evidence>
<keyword evidence="3" id="KW-0433">Leucine-rich repeat</keyword>
<evidence type="ECO:0000256" key="7">
    <source>
        <dbReference type="ARBA" id="ARBA00022989"/>
    </source>
</evidence>
<dbReference type="InterPro" id="IPR026906">
    <property type="entry name" value="LRR_5"/>
</dbReference>
<dbReference type="InterPro" id="IPR025875">
    <property type="entry name" value="Leu-rich_rpt_4"/>
</dbReference>
<dbReference type="Pfam" id="PF12799">
    <property type="entry name" value="LRR_4"/>
    <property type="match status" value="1"/>
</dbReference>
<feature type="compositionally biased region" description="Polar residues" evidence="12">
    <location>
        <begin position="1256"/>
        <end position="1273"/>
    </location>
</feature>
<dbReference type="PROSITE" id="PS50104">
    <property type="entry name" value="TIR"/>
    <property type="match status" value="1"/>
</dbReference>
<keyword evidence="6" id="KW-0677">Repeat</keyword>
<keyword evidence="4 13" id="KW-0812">Transmembrane</keyword>
<dbReference type="FunFam" id="3.80.10.10:FF:001164">
    <property type="entry name" value="GH01279p"/>
    <property type="match status" value="1"/>
</dbReference>
<gene>
    <name evidence="15" type="ORF">GSLYS_00014746001</name>
</gene>
<reference evidence="15 16" key="1">
    <citation type="submission" date="2024-04" db="EMBL/GenBank/DDBJ databases">
        <authorList>
            <consortium name="Genoscope - CEA"/>
            <person name="William W."/>
        </authorList>
    </citation>
    <scope>NUCLEOTIDE SEQUENCE [LARGE SCALE GENOMIC DNA]</scope>
</reference>